<protein>
    <submittedName>
        <fullName evidence="1">Uncharacterized protein</fullName>
    </submittedName>
</protein>
<keyword evidence="2" id="KW-1185">Reference proteome</keyword>
<dbReference type="EMBL" id="JANBTX010000154">
    <property type="protein sequence ID" value="KAJ2685421.1"/>
    <property type="molecule type" value="Genomic_DNA"/>
</dbReference>
<proteinExistence type="predicted"/>
<dbReference type="SUPFAM" id="SSF52047">
    <property type="entry name" value="RNI-like"/>
    <property type="match status" value="1"/>
</dbReference>
<comment type="caution">
    <text evidence="1">The sequence shown here is derived from an EMBL/GenBank/DDBJ whole genome shotgun (WGS) entry which is preliminary data.</text>
</comment>
<dbReference type="AlphaFoldDB" id="A0A9W8L2U1"/>
<accession>A0A9W8L2U1</accession>
<dbReference type="Proteomes" id="UP001151516">
    <property type="component" value="Unassembled WGS sequence"/>
</dbReference>
<dbReference type="OrthoDB" id="5518639at2759"/>
<name>A0A9W8L2U1_9FUNG</name>
<reference evidence="1" key="1">
    <citation type="submission" date="2022-07" db="EMBL/GenBank/DDBJ databases">
        <title>Phylogenomic reconstructions and comparative analyses of Kickxellomycotina fungi.</title>
        <authorList>
            <person name="Reynolds N.K."/>
            <person name="Stajich J.E."/>
            <person name="Barry K."/>
            <person name="Grigoriev I.V."/>
            <person name="Crous P."/>
            <person name="Smith M.E."/>
        </authorList>
    </citation>
    <scope>NUCLEOTIDE SEQUENCE</scope>
    <source>
        <strain evidence="1">CBS 109367</strain>
    </source>
</reference>
<evidence type="ECO:0000313" key="2">
    <source>
        <dbReference type="Proteomes" id="UP001151516"/>
    </source>
</evidence>
<evidence type="ECO:0000313" key="1">
    <source>
        <dbReference type="EMBL" id="KAJ2685421.1"/>
    </source>
</evidence>
<gene>
    <name evidence="1" type="ORF">IWW39_004277</name>
</gene>
<organism evidence="1 2">
    <name type="scientific">Coemansia spiralis</name>
    <dbReference type="NCBI Taxonomy" id="417178"/>
    <lineage>
        <taxon>Eukaryota</taxon>
        <taxon>Fungi</taxon>
        <taxon>Fungi incertae sedis</taxon>
        <taxon>Zoopagomycota</taxon>
        <taxon>Kickxellomycotina</taxon>
        <taxon>Kickxellomycetes</taxon>
        <taxon>Kickxellales</taxon>
        <taxon>Kickxellaceae</taxon>
        <taxon>Coemansia</taxon>
    </lineage>
</organism>
<sequence>MSTESHFQRLPLHVAQLVVNHVVHGGSSDLFGGPKPSLKPLLWACRNFRAIVFAQVSGSFKLWLDRHRDQLKSEWRFTSLFYVQAGIPKYRFAKELCLWLDEQSVYSGKMLAMLLRESYDVGTFPMARSMLLCFMPLPLPEDGIEVESIDIDSDEAEANLNAFIQHIKLMAPNVSNIKVWGSDNRRYQPFAPSSRFQTLSARLYMLTNSIGFVSTSENLKIDLPLSLIHDVAHINYSSSECNGQVFSLIRHCAPTLESLTLSARCFDDRLASLIRCDNGTHTTYPRLLTLSISSYSNADSSSEPTFENAVPFPSLQHLHINKYYSFGDDVLFRGNSATLRSLHLVLNPFAVDLLTRHKVFTSTSHPNLQIVKIKRISGLIAISFRASAHNYMRFALMIGPNAVVRDIGSRKTADDFRGIQPDTHLLRPALSLFAEHPWISVLALSDMRLELWDGLNVVKSLPQLTDLHTDGITFDEMPHGVTADELPDYVVATYGSASERFRCWHIIDYRTGGCDVLASCVLLLALACPSFSYIAHPYSLRIQVYEPMVNMSKSARFEPYMPRLERLFSKWKD</sequence>